<dbReference type="Pfam" id="PF22871">
    <property type="entry name" value="AimR"/>
    <property type="match status" value="1"/>
</dbReference>
<protein>
    <recommendedName>
        <fullName evidence="1">HTH cro/C1-type domain-containing protein</fullName>
    </recommendedName>
</protein>
<name>A0A0J1HXD7_BACAN</name>
<proteinExistence type="predicted"/>
<dbReference type="EMBL" id="LDPG01000007">
    <property type="protein sequence ID" value="KLV18351.1"/>
    <property type="molecule type" value="Genomic_DNA"/>
</dbReference>
<accession>A0A0J1HXD7</accession>
<reference evidence="2 3" key="1">
    <citation type="submission" date="2015-05" db="EMBL/GenBank/DDBJ databases">
        <title>Whole genome sequence and identification of bacterial endophytes from Costus igneus.</title>
        <authorList>
            <person name="Lee Y.P."/>
            <person name="Gan H.M."/>
            <person name="Eng W."/>
            <person name="Wheatley M.S."/>
            <person name="Caraballo A."/>
            <person name="Polter S."/>
            <person name="Savka M.A."/>
            <person name="Hudson A.O."/>
        </authorList>
    </citation>
    <scope>NUCLEOTIDE SEQUENCE [LARGE SCALE GENOMIC DNA]</scope>
    <source>
        <strain evidence="2 3">RIT375</strain>
    </source>
</reference>
<dbReference type="Pfam" id="PF01381">
    <property type="entry name" value="HTH_3"/>
    <property type="match status" value="1"/>
</dbReference>
<dbReference type="SUPFAM" id="SSF47413">
    <property type="entry name" value="lambda repressor-like DNA-binding domains"/>
    <property type="match status" value="1"/>
</dbReference>
<evidence type="ECO:0000313" key="2">
    <source>
        <dbReference type="EMBL" id="KLV18351.1"/>
    </source>
</evidence>
<dbReference type="InterPro" id="IPR047705">
    <property type="entry name" value="AimR-like"/>
</dbReference>
<dbReference type="Gene3D" id="1.10.260.40">
    <property type="entry name" value="lambda repressor-like DNA-binding domains"/>
    <property type="match status" value="1"/>
</dbReference>
<dbReference type="InterPro" id="IPR001387">
    <property type="entry name" value="Cro/C1-type_HTH"/>
</dbReference>
<evidence type="ECO:0000259" key="1">
    <source>
        <dbReference type="PROSITE" id="PS50943"/>
    </source>
</evidence>
<dbReference type="CDD" id="cd00093">
    <property type="entry name" value="HTH_XRE"/>
    <property type="match status" value="1"/>
</dbReference>
<dbReference type="NCBIfam" id="NF038310">
    <property type="entry name" value="lysogeny_AimR"/>
    <property type="match status" value="1"/>
</dbReference>
<dbReference type="RefSeq" id="WP_016121654.1">
    <property type="nucleotide sequence ID" value="NZ_LDPG01000007.1"/>
</dbReference>
<sequence>MNFVKKSIDDYLSERKMSYEELASMVDVAQTTISNWINSESEISITTFCKIVQKIFPEQKQLQEEYIIDYLSGLKNRKVINIKIAFLISYLNRYRMVLDYLIRNCKEDKESCLKNYAKLFELYSERLDNADNRDQFLELETMSVTLTGKKQADASILIDILKMLILLDLSEVSLIRNYRNRINTNINHLTNTDQKELIEFWLAEIDSYQLLREDKLTEFRKINSSLKVNPVMKYLPTLHGVLESRNGESYIFTNYKKSFDHTTRAIKIFEKWQDEFRYQIASNNLSFLKLVWERDINTIDVDSLNTEEKVLYYIKMEKEDLAMSVLNQAENDGELTPLMTCFKGMLTKNRELIRQSINMFIQKNDRFFVKFAEMIYNRGDNSYVINVKEESI</sequence>
<organism evidence="2 3">
    <name type="scientific">Bacillus anthracis</name>
    <name type="common">anthrax bacterium</name>
    <dbReference type="NCBI Taxonomy" id="1392"/>
    <lineage>
        <taxon>Bacteria</taxon>
        <taxon>Bacillati</taxon>
        <taxon>Bacillota</taxon>
        <taxon>Bacilli</taxon>
        <taxon>Bacillales</taxon>
        <taxon>Bacillaceae</taxon>
        <taxon>Bacillus</taxon>
        <taxon>Bacillus cereus group</taxon>
    </lineage>
</organism>
<dbReference type="AlphaFoldDB" id="A0A0J1HXD7"/>
<evidence type="ECO:0000313" key="3">
    <source>
        <dbReference type="Proteomes" id="UP000035904"/>
    </source>
</evidence>
<gene>
    <name evidence="2" type="ORF">ABW01_13300</name>
</gene>
<dbReference type="GO" id="GO:0003677">
    <property type="term" value="F:DNA binding"/>
    <property type="evidence" value="ECO:0007669"/>
    <property type="project" value="InterPro"/>
</dbReference>
<dbReference type="PATRIC" id="fig|1392.242.peg.5689"/>
<comment type="caution">
    <text evidence="2">The sequence shown here is derived from an EMBL/GenBank/DDBJ whole genome shotgun (WGS) entry which is preliminary data.</text>
</comment>
<dbReference type="InterPro" id="IPR010982">
    <property type="entry name" value="Lambda_DNA-bd_dom_sf"/>
</dbReference>
<dbReference type="Proteomes" id="UP000035904">
    <property type="component" value="Unassembled WGS sequence"/>
</dbReference>
<dbReference type="PROSITE" id="PS50943">
    <property type="entry name" value="HTH_CROC1"/>
    <property type="match status" value="1"/>
</dbReference>
<feature type="domain" description="HTH cro/C1-type" evidence="1">
    <location>
        <begin position="14"/>
        <end position="51"/>
    </location>
</feature>